<organism evidence="6 7">
    <name type="scientific">Phytoactinopolyspora alkaliphila</name>
    <dbReference type="NCBI Taxonomy" id="1783498"/>
    <lineage>
        <taxon>Bacteria</taxon>
        <taxon>Bacillati</taxon>
        <taxon>Actinomycetota</taxon>
        <taxon>Actinomycetes</taxon>
        <taxon>Jiangellales</taxon>
        <taxon>Jiangellaceae</taxon>
        <taxon>Phytoactinopolyspora</taxon>
    </lineage>
</organism>
<keyword evidence="7" id="KW-1185">Reference proteome</keyword>
<evidence type="ECO:0000313" key="7">
    <source>
        <dbReference type="Proteomes" id="UP000469185"/>
    </source>
</evidence>
<dbReference type="GO" id="GO:0006567">
    <property type="term" value="P:L-threonine catabolic process"/>
    <property type="evidence" value="ECO:0007669"/>
    <property type="project" value="TreeGrafter"/>
</dbReference>
<dbReference type="RefSeq" id="WP_163819179.1">
    <property type="nucleotide sequence ID" value="NZ_JAAGOB010000007.1"/>
</dbReference>
<dbReference type="AlphaFoldDB" id="A0A6N9YN24"/>
<dbReference type="Gene3D" id="3.40.50.1100">
    <property type="match status" value="2"/>
</dbReference>
<accession>A0A6N9YN24</accession>
<dbReference type="Pfam" id="PF00291">
    <property type="entry name" value="PALP"/>
    <property type="match status" value="1"/>
</dbReference>
<reference evidence="6 7" key="1">
    <citation type="submission" date="2020-02" db="EMBL/GenBank/DDBJ databases">
        <authorList>
            <person name="Li X.-J."/>
            <person name="Feng X.-M."/>
        </authorList>
    </citation>
    <scope>NUCLEOTIDE SEQUENCE [LARGE SCALE GENOMIC DNA]</scope>
    <source>
        <strain evidence="6 7">CGMCC 4.7225</strain>
    </source>
</reference>
<evidence type="ECO:0000313" key="6">
    <source>
        <dbReference type="EMBL" id="NED96384.1"/>
    </source>
</evidence>
<dbReference type="EMBL" id="JAAGOB010000007">
    <property type="protein sequence ID" value="NED96384.1"/>
    <property type="molecule type" value="Genomic_DNA"/>
</dbReference>
<evidence type="ECO:0000256" key="1">
    <source>
        <dbReference type="ARBA" id="ARBA00001933"/>
    </source>
</evidence>
<dbReference type="PANTHER" id="PTHR48078:SF6">
    <property type="entry name" value="L-THREONINE DEHYDRATASE CATABOLIC TDCB"/>
    <property type="match status" value="1"/>
</dbReference>
<protein>
    <submittedName>
        <fullName evidence="6">Pyridoxal-phosphate dependent enzyme</fullName>
    </submittedName>
</protein>
<dbReference type="InterPro" id="IPR001926">
    <property type="entry name" value="TrpB-like_PALP"/>
</dbReference>
<sequence length="448" mass="46079">MAELTGPEVDHRAGRPGTEPGAAEQGVGAEHVAEPARERGVPADAAFVLRCPRCGRDGTGTSGCPHCRAEGVAVNLEPPLADLTAHDLAAFPGGPWGWRETVPIPGGAAVVTLGEGNTPNVWLPPRPDGRGVWLKNEAANPTLTHKDRYMAAAMATARAQGFETVIAASSGNAGASAAAYAARAGLRCVVVTKSSLPPAIHAQILAAGAVVVGFDDSVARNNTMRQAVEQLGWFPLTNFVEPGAGGHPYAIEGLKSIAYELARDFGDELGAVVVPTSRADLLSGVSRGFKEIVAAGLLRACPRLIAAEPSVAPAFSTALARPGLRDQETTQIPYVGSAAFSIGSDVANWQGLQALRDSGGEAVAVDEATFLDEYRRCAAEDGIFIEASSAVAVSVARGVAGPGTVVALGTSSGLKDLDLALRGAPDLPVIEENLDELQRVVADAAKRA</sequence>
<gene>
    <name evidence="6" type="ORF">G1H11_13820</name>
</gene>
<dbReference type="GO" id="GO:0009097">
    <property type="term" value="P:isoleucine biosynthetic process"/>
    <property type="evidence" value="ECO:0007669"/>
    <property type="project" value="TreeGrafter"/>
</dbReference>
<dbReference type="PANTHER" id="PTHR48078">
    <property type="entry name" value="THREONINE DEHYDRATASE, MITOCHONDRIAL-RELATED"/>
    <property type="match status" value="1"/>
</dbReference>
<evidence type="ECO:0000256" key="2">
    <source>
        <dbReference type="ARBA" id="ARBA00022898"/>
    </source>
</evidence>
<dbReference type="InterPro" id="IPR036052">
    <property type="entry name" value="TrpB-like_PALP_sf"/>
</dbReference>
<name>A0A6N9YN24_9ACTN</name>
<dbReference type="GO" id="GO:0006565">
    <property type="term" value="P:L-serine catabolic process"/>
    <property type="evidence" value="ECO:0007669"/>
    <property type="project" value="TreeGrafter"/>
</dbReference>
<proteinExistence type="predicted"/>
<dbReference type="SUPFAM" id="SSF53686">
    <property type="entry name" value="Tryptophan synthase beta subunit-like PLP-dependent enzymes"/>
    <property type="match status" value="1"/>
</dbReference>
<dbReference type="GO" id="GO:0004794">
    <property type="term" value="F:threonine deaminase activity"/>
    <property type="evidence" value="ECO:0007669"/>
    <property type="project" value="TreeGrafter"/>
</dbReference>
<dbReference type="InterPro" id="IPR050147">
    <property type="entry name" value="Ser/Thr_Dehydratase"/>
</dbReference>
<comment type="cofactor">
    <cofactor evidence="1">
        <name>pyridoxal 5'-phosphate</name>
        <dbReference type="ChEBI" id="CHEBI:597326"/>
    </cofactor>
</comment>
<feature type="region of interest" description="Disordered" evidence="4">
    <location>
        <begin position="1"/>
        <end position="30"/>
    </location>
</feature>
<dbReference type="Proteomes" id="UP000469185">
    <property type="component" value="Unassembled WGS sequence"/>
</dbReference>
<feature type="domain" description="Tryptophan synthase beta chain-like PALP" evidence="5">
    <location>
        <begin position="111"/>
        <end position="408"/>
    </location>
</feature>
<dbReference type="GO" id="GO:0003941">
    <property type="term" value="F:L-serine ammonia-lyase activity"/>
    <property type="evidence" value="ECO:0007669"/>
    <property type="project" value="TreeGrafter"/>
</dbReference>
<keyword evidence="2" id="KW-0663">Pyridoxal phosphate</keyword>
<evidence type="ECO:0000256" key="3">
    <source>
        <dbReference type="ARBA" id="ARBA00023239"/>
    </source>
</evidence>
<keyword evidence="3" id="KW-0456">Lyase</keyword>
<evidence type="ECO:0000259" key="5">
    <source>
        <dbReference type="Pfam" id="PF00291"/>
    </source>
</evidence>
<evidence type="ECO:0000256" key="4">
    <source>
        <dbReference type="SAM" id="MobiDB-lite"/>
    </source>
</evidence>
<comment type="caution">
    <text evidence="6">The sequence shown here is derived from an EMBL/GenBank/DDBJ whole genome shotgun (WGS) entry which is preliminary data.</text>
</comment>